<feature type="non-terminal residue" evidence="1">
    <location>
        <position position="1"/>
    </location>
</feature>
<organism evidence="1">
    <name type="scientific">Tetraselmis sp. GSL018</name>
    <dbReference type="NCBI Taxonomy" id="582737"/>
    <lineage>
        <taxon>Eukaryota</taxon>
        <taxon>Viridiplantae</taxon>
        <taxon>Chlorophyta</taxon>
        <taxon>core chlorophytes</taxon>
        <taxon>Chlorodendrophyceae</taxon>
        <taxon>Chlorodendrales</taxon>
        <taxon>Chlorodendraceae</taxon>
        <taxon>Tetraselmis</taxon>
    </lineage>
</organism>
<gene>
    <name evidence="1" type="ORF">TSPGSL018_23653</name>
</gene>
<accession>A0A061QV33</accession>
<reference evidence="1" key="1">
    <citation type="submission" date="2014-05" db="EMBL/GenBank/DDBJ databases">
        <title>The transcriptome of the halophilic microalga Tetraselmis sp. GSL018 isolated from the Great Salt Lake, Utah.</title>
        <authorList>
            <person name="Jinkerson R.E."/>
            <person name="D'Adamo S."/>
            <person name="Posewitz M.C."/>
        </authorList>
    </citation>
    <scope>NUCLEOTIDE SEQUENCE</scope>
    <source>
        <strain evidence="1">GSL018</strain>
    </source>
</reference>
<feature type="non-terminal residue" evidence="1">
    <location>
        <position position="72"/>
    </location>
</feature>
<protein>
    <submittedName>
        <fullName evidence="1">Uncharacterized protein</fullName>
    </submittedName>
</protein>
<name>A0A061QV33_9CHLO</name>
<sequence length="72" mass="8430">NRSPILTVFTPKGQYYFQRVLQVDKVVYLTKPAYLAQTTARAFRTLLLVPRNNQMWNSTISSIRSFVSNYQK</sequence>
<evidence type="ECO:0000313" key="1">
    <source>
        <dbReference type="EMBL" id="JAC62324.1"/>
    </source>
</evidence>
<dbReference type="AlphaFoldDB" id="A0A061QV33"/>
<dbReference type="EMBL" id="GBEZ01024687">
    <property type="protein sequence ID" value="JAC62324.1"/>
    <property type="molecule type" value="Transcribed_RNA"/>
</dbReference>
<proteinExistence type="predicted"/>